<dbReference type="Proteomes" id="UP000220927">
    <property type="component" value="Plasmid pRapFH23c"/>
</dbReference>
<keyword evidence="1" id="KW-0614">Plasmid</keyword>
<keyword evidence="2" id="KW-1185">Reference proteome</keyword>
<protein>
    <submittedName>
        <fullName evidence="1">Uncharacterized protein</fullName>
    </submittedName>
</protein>
<organism evidence="1 2">
    <name type="scientific">Rhizobium acidisoli</name>
    <dbReference type="NCBI Taxonomy" id="1538158"/>
    <lineage>
        <taxon>Bacteria</taxon>
        <taxon>Pseudomonadati</taxon>
        <taxon>Pseudomonadota</taxon>
        <taxon>Alphaproteobacteria</taxon>
        <taxon>Hyphomicrobiales</taxon>
        <taxon>Rhizobiaceae</taxon>
        <taxon>Rhizobium/Agrobacterium group</taxon>
        <taxon>Rhizobium</taxon>
    </lineage>
</organism>
<name>A0AAE5WU11_9HYPH</name>
<dbReference type="EMBL" id="CP035001">
    <property type="protein sequence ID" value="QAS82389.1"/>
    <property type="molecule type" value="Genomic_DNA"/>
</dbReference>
<evidence type="ECO:0000313" key="1">
    <source>
        <dbReference type="EMBL" id="QAS82389.1"/>
    </source>
</evidence>
<reference evidence="1 2" key="1">
    <citation type="submission" date="2019-01" db="EMBL/GenBank/DDBJ databases">
        <title>Genomic insights into the origins and evolution of symbiotic genes in the Phaseolus vulgaris microsymbionts.</title>
        <authorList>
            <person name="Tong W."/>
        </authorList>
    </citation>
    <scope>NUCLEOTIDE SEQUENCE [LARGE SCALE GENOMIC DNA]</scope>
    <source>
        <strain evidence="1 2">FH23</strain>
        <plasmid evidence="2">prapfh23c</plasmid>
    </source>
</reference>
<gene>
    <name evidence="1" type="ORF">CO657_31850</name>
</gene>
<proteinExistence type="predicted"/>
<sequence length="80" mass="8660">MKTRPAWETVQAGLADNSNFDLHSASSSALCRGSATYQPVADARDQPEHDERGVGPALSVVWASMGNHAGRVFELRNSNY</sequence>
<evidence type="ECO:0000313" key="2">
    <source>
        <dbReference type="Proteomes" id="UP000220927"/>
    </source>
</evidence>
<accession>A0AAE5WU11</accession>
<geneLocation type="plasmid" evidence="2">
    <name>prapfh23c</name>
</geneLocation>
<dbReference type="KEGG" id="rad:CO657_31850"/>
<dbReference type="AlphaFoldDB" id="A0AAE5WU11"/>